<protein>
    <submittedName>
        <fullName evidence="2">Uncharacterized protein</fullName>
    </submittedName>
</protein>
<gene>
    <name evidence="2" type="ORF">LOTGIDRAFT_176737</name>
</gene>
<evidence type="ECO:0000313" key="2">
    <source>
        <dbReference type="EMBL" id="ESO94057.1"/>
    </source>
</evidence>
<sequence>MSLILKHEQHKFEGDGFFSALSSLIPKVANFVSNNKSLISSEAQALGSVAKAGVNISEAVKRSNELKELQHIREMRNKRLKNKKGSGMNEDELAALETKLNDNSEIVAIKKQLLTLVDTTQLKNLKSLISKLDDKITNQKIDLNQLIDNIIPGISEDKLAALETKLNDNSEIVAIQQQLDNLVDTTQLQSLS</sequence>
<dbReference type="EMBL" id="KB201887">
    <property type="protein sequence ID" value="ESO94057.1"/>
    <property type="molecule type" value="Genomic_DNA"/>
</dbReference>
<keyword evidence="3" id="KW-1185">Reference proteome</keyword>
<proteinExistence type="predicted"/>
<dbReference type="RefSeq" id="XP_009055255.1">
    <property type="nucleotide sequence ID" value="XM_009057007.1"/>
</dbReference>
<accession>V4AB79</accession>
<dbReference type="KEGG" id="lgi:LOTGIDRAFT_176737"/>
<dbReference type="CTD" id="20243963"/>
<feature type="coiled-coil region" evidence="1">
    <location>
        <begin position="122"/>
        <end position="149"/>
    </location>
</feature>
<reference evidence="2 3" key="1">
    <citation type="journal article" date="2013" name="Nature">
        <title>Insights into bilaterian evolution from three spiralian genomes.</title>
        <authorList>
            <person name="Simakov O."/>
            <person name="Marletaz F."/>
            <person name="Cho S.J."/>
            <person name="Edsinger-Gonzales E."/>
            <person name="Havlak P."/>
            <person name="Hellsten U."/>
            <person name="Kuo D.H."/>
            <person name="Larsson T."/>
            <person name="Lv J."/>
            <person name="Arendt D."/>
            <person name="Savage R."/>
            <person name="Osoegawa K."/>
            <person name="de Jong P."/>
            <person name="Grimwood J."/>
            <person name="Chapman J.A."/>
            <person name="Shapiro H."/>
            <person name="Aerts A."/>
            <person name="Otillar R.P."/>
            <person name="Terry A.Y."/>
            <person name="Boore J.L."/>
            <person name="Grigoriev I.V."/>
            <person name="Lindberg D.R."/>
            <person name="Seaver E.C."/>
            <person name="Weisblat D.A."/>
            <person name="Putnam N.H."/>
            <person name="Rokhsar D.S."/>
        </authorList>
    </citation>
    <scope>NUCLEOTIDE SEQUENCE [LARGE SCALE GENOMIC DNA]</scope>
</reference>
<dbReference type="GeneID" id="20243963"/>
<name>V4AB79_LOTGI</name>
<keyword evidence="1" id="KW-0175">Coiled coil</keyword>
<dbReference type="AlphaFoldDB" id="V4AB79"/>
<evidence type="ECO:0000256" key="1">
    <source>
        <dbReference type="SAM" id="Coils"/>
    </source>
</evidence>
<organism evidence="2 3">
    <name type="scientific">Lottia gigantea</name>
    <name type="common">Giant owl limpet</name>
    <dbReference type="NCBI Taxonomy" id="225164"/>
    <lineage>
        <taxon>Eukaryota</taxon>
        <taxon>Metazoa</taxon>
        <taxon>Spiralia</taxon>
        <taxon>Lophotrochozoa</taxon>
        <taxon>Mollusca</taxon>
        <taxon>Gastropoda</taxon>
        <taxon>Patellogastropoda</taxon>
        <taxon>Lottioidea</taxon>
        <taxon>Lottiidae</taxon>
        <taxon>Lottia</taxon>
    </lineage>
</organism>
<dbReference type="Proteomes" id="UP000030746">
    <property type="component" value="Unassembled WGS sequence"/>
</dbReference>
<evidence type="ECO:0000313" key="3">
    <source>
        <dbReference type="Proteomes" id="UP000030746"/>
    </source>
</evidence>